<dbReference type="AlphaFoldDB" id="A0A553NSQ7"/>
<comment type="catalytic activity">
    <reaction evidence="7">
        <text>L-cysteinyl-[protein] + hexadecanoyl-CoA = S-hexadecanoyl-L-cysteinyl-[protein] + CoA</text>
        <dbReference type="Rhea" id="RHEA:36683"/>
        <dbReference type="Rhea" id="RHEA-COMP:10131"/>
        <dbReference type="Rhea" id="RHEA-COMP:11032"/>
        <dbReference type="ChEBI" id="CHEBI:29950"/>
        <dbReference type="ChEBI" id="CHEBI:57287"/>
        <dbReference type="ChEBI" id="CHEBI:57379"/>
        <dbReference type="ChEBI" id="CHEBI:74151"/>
        <dbReference type="EC" id="2.3.1.225"/>
    </reaction>
</comment>
<dbReference type="GO" id="GO:0005783">
    <property type="term" value="C:endoplasmic reticulum"/>
    <property type="evidence" value="ECO:0007669"/>
    <property type="project" value="TreeGrafter"/>
</dbReference>
<evidence type="ECO:0000256" key="6">
    <source>
        <dbReference type="ARBA" id="ARBA00023315"/>
    </source>
</evidence>
<feature type="transmembrane region" description="Helical" evidence="7">
    <location>
        <begin position="160"/>
        <end position="187"/>
    </location>
</feature>
<evidence type="ECO:0000256" key="2">
    <source>
        <dbReference type="ARBA" id="ARBA00022679"/>
    </source>
</evidence>
<dbReference type="EC" id="2.3.1.225" evidence="7"/>
<evidence type="ECO:0000256" key="1">
    <source>
        <dbReference type="ARBA" id="ARBA00004141"/>
    </source>
</evidence>
<dbReference type="PANTHER" id="PTHR22883:SF203">
    <property type="entry name" value="PALMITOYLTRANSFERASE"/>
    <property type="match status" value="1"/>
</dbReference>
<evidence type="ECO:0000313" key="11">
    <source>
        <dbReference type="Proteomes" id="UP000318571"/>
    </source>
</evidence>
<keyword evidence="4 7" id="KW-1133">Transmembrane helix</keyword>
<dbReference type="EMBL" id="VCGU01000010">
    <property type="protein sequence ID" value="TRY68472.1"/>
    <property type="molecule type" value="Genomic_DNA"/>
</dbReference>
<keyword evidence="6 7" id="KW-0012">Acyltransferase</keyword>
<dbReference type="PANTHER" id="PTHR22883">
    <property type="entry name" value="ZINC FINGER DHHC DOMAIN CONTAINING PROTEIN"/>
    <property type="match status" value="1"/>
</dbReference>
<dbReference type="InterPro" id="IPR039859">
    <property type="entry name" value="PFA4/ZDH16/20/ERF2-like"/>
</dbReference>
<dbReference type="Proteomes" id="UP000318571">
    <property type="component" value="Chromosome 1"/>
</dbReference>
<dbReference type="PROSITE" id="PS50216">
    <property type="entry name" value="DHHC"/>
    <property type="match status" value="1"/>
</dbReference>
<keyword evidence="2 7" id="KW-0808">Transferase</keyword>
<organism evidence="10 11">
    <name type="scientific">Tigriopus californicus</name>
    <name type="common">Marine copepod</name>
    <dbReference type="NCBI Taxonomy" id="6832"/>
    <lineage>
        <taxon>Eukaryota</taxon>
        <taxon>Metazoa</taxon>
        <taxon>Ecdysozoa</taxon>
        <taxon>Arthropoda</taxon>
        <taxon>Crustacea</taxon>
        <taxon>Multicrustacea</taxon>
        <taxon>Hexanauplia</taxon>
        <taxon>Copepoda</taxon>
        <taxon>Harpacticoida</taxon>
        <taxon>Harpacticidae</taxon>
        <taxon>Tigriopus</taxon>
    </lineage>
</organism>
<keyword evidence="5 7" id="KW-0472">Membrane</keyword>
<dbReference type="STRING" id="6832.A0A553NSQ7"/>
<evidence type="ECO:0000313" key="10">
    <source>
        <dbReference type="EMBL" id="TRY68472.1"/>
    </source>
</evidence>
<feature type="transmembrane region" description="Helical" evidence="7">
    <location>
        <begin position="33"/>
        <end position="54"/>
    </location>
</feature>
<accession>A0A553NSQ7</accession>
<evidence type="ECO:0000256" key="7">
    <source>
        <dbReference type="RuleBase" id="RU079119"/>
    </source>
</evidence>
<dbReference type="GO" id="GO:0005794">
    <property type="term" value="C:Golgi apparatus"/>
    <property type="evidence" value="ECO:0007669"/>
    <property type="project" value="TreeGrafter"/>
</dbReference>
<comment type="subcellular location">
    <subcellularLocation>
        <location evidence="1">Membrane</location>
        <topology evidence="1">Multi-pass membrane protein</topology>
    </subcellularLocation>
</comment>
<comment type="domain">
    <text evidence="7">The DHHC domain is required for palmitoyltransferase activity.</text>
</comment>
<dbReference type="Pfam" id="PF01529">
    <property type="entry name" value="DHHC"/>
    <property type="match status" value="1"/>
</dbReference>
<dbReference type="GO" id="GO:0006612">
    <property type="term" value="P:protein targeting to membrane"/>
    <property type="evidence" value="ECO:0007669"/>
    <property type="project" value="TreeGrafter"/>
</dbReference>
<dbReference type="OMA" id="NANTARN"/>
<reference evidence="10 11" key="1">
    <citation type="journal article" date="2018" name="Nat. Ecol. Evol.">
        <title>Genomic signatures of mitonuclear coevolution across populations of Tigriopus californicus.</title>
        <authorList>
            <person name="Barreto F.S."/>
            <person name="Watson E.T."/>
            <person name="Lima T.G."/>
            <person name="Willett C.S."/>
            <person name="Edmands S."/>
            <person name="Li W."/>
            <person name="Burton R.S."/>
        </authorList>
    </citation>
    <scope>NUCLEOTIDE SEQUENCE [LARGE SCALE GENOMIC DNA]</scope>
    <source>
        <strain evidence="10 11">San Diego</strain>
    </source>
</reference>
<evidence type="ECO:0000256" key="5">
    <source>
        <dbReference type="ARBA" id="ARBA00023136"/>
    </source>
</evidence>
<evidence type="ECO:0000259" key="9">
    <source>
        <dbReference type="Pfam" id="PF01529"/>
    </source>
</evidence>
<comment type="similarity">
    <text evidence="7">Belongs to the DHHC palmitoyltransferase family.</text>
</comment>
<feature type="region of interest" description="Disordered" evidence="8">
    <location>
        <begin position="323"/>
        <end position="365"/>
    </location>
</feature>
<evidence type="ECO:0000256" key="4">
    <source>
        <dbReference type="ARBA" id="ARBA00022989"/>
    </source>
</evidence>
<comment type="caution">
    <text evidence="10">The sequence shown here is derived from an EMBL/GenBank/DDBJ whole genome shotgun (WGS) entry which is preliminary data.</text>
</comment>
<feature type="domain" description="Palmitoyltransferase DHHC" evidence="9">
    <location>
        <begin position="115"/>
        <end position="273"/>
    </location>
</feature>
<dbReference type="InterPro" id="IPR001594">
    <property type="entry name" value="Palmitoyltrfase_DHHC"/>
</dbReference>
<protein>
    <recommendedName>
        <fullName evidence="7">Palmitoyltransferase</fullName>
        <ecNumber evidence="7">2.3.1.225</ecNumber>
    </recommendedName>
</protein>
<dbReference type="GO" id="GO:0019706">
    <property type="term" value="F:protein-cysteine S-palmitoyltransferase activity"/>
    <property type="evidence" value="ECO:0007669"/>
    <property type="project" value="UniProtKB-EC"/>
</dbReference>
<gene>
    <name evidence="10" type="ORF">TCAL_09873</name>
</gene>
<dbReference type="GO" id="GO:0016020">
    <property type="term" value="C:membrane"/>
    <property type="evidence" value="ECO:0007669"/>
    <property type="project" value="UniProtKB-SubCell"/>
</dbReference>
<evidence type="ECO:0000256" key="3">
    <source>
        <dbReference type="ARBA" id="ARBA00022692"/>
    </source>
</evidence>
<keyword evidence="3 7" id="KW-0812">Transmembrane</keyword>
<feature type="transmembrane region" description="Helical" evidence="7">
    <location>
        <begin position="60"/>
        <end position="83"/>
    </location>
</feature>
<sequence>MSITGDIEPLPPKHPRKWRRVHGFQLPLHPQQVMAWGFLAFFIAFTFGILIPSLRSDAHLTLYIVFGVLYSLHLLFHTVSIVLDPADPNLRHREDHQPVPEFDRAKHNHVIENGRCHLCNITISSQRTKHCSVCNKCVSVFDHHCKWLNQCIGQRNYLPFFASVLTAIFMSVAYVGMTITVLVLYFWPRLDLLHPWEHLHLDPKLNNSSSDAQTATDIQFEMFTIPMPNDFFLAVTTGSVLLALFAFILLVHLCVFHMYINWSGITTYEYVREQRLQSDEQLRNESQSNEGKDTSIVMANRPRRPIWKCCQRATQVRPVSVSNYLENPPKRRRTALKGSAHRNEDQPKPNVIIAMSKGDKERQDDGVEYRHLRASPRLEDLDRLDTLKWTNQPSSVPKLPLGNRFHKIGDNQIKGKAAGIEILVLGFEET</sequence>
<keyword evidence="11" id="KW-1185">Reference proteome</keyword>
<name>A0A553NSQ7_TIGCA</name>
<evidence type="ECO:0000256" key="8">
    <source>
        <dbReference type="SAM" id="MobiDB-lite"/>
    </source>
</evidence>
<feature type="transmembrane region" description="Helical" evidence="7">
    <location>
        <begin position="231"/>
        <end position="256"/>
    </location>
</feature>
<proteinExistence type="inferred from homology"/>